<proteinExistence type="predicted"/>
<dbReference type="EMBL" id="JAXQNO010000005">
    <property type="protein sequence ID" value="KAK4797485.1"/>
    <property type="molecule type" value="Genomic_DNA"/>
</dbReference>
<keyword evidence="2" id="KW-1185">Reference proteome</keyword>
<evidence type="ECO:0000313" key="1">
    <source>
        <dbReference type="EMBL" id="KAK4797485.1"/>
    </source>
</evidence>
<protein>
    <submittedName>
        <fullName evidence="1">Uncharacterized protein</fullName>
    </submittedName>
</protein>
<evidence type="ECO:0000313" key="2">
    <source>
        <dbReference type="Proteomes" id="UP001346149"/>
    </source>
</evidence>
<name>A0AAN7MJ51_TRANT</name>
<gene>
    <name evidence="1" type="ORF">SAY86_029811</name>
</gene>
<organism evidence="1 2">
    <name type="scientific">Trapa natans</name>
    <name type="common">Water chestnut</name>
    <dbReference type="NCBI Taxonomy" id="22666"/>
    <lineage>
        <taxon>Eukaryota</taxon>
        <taxon>Viridiplantae</taxon>
        <taxon>Streptophyta</taxon>
        <taxon>Embryophyta</taxon>
        <taxon>Tracheophyta</taxon>
        <taxon>Spermatophyta</taxon>
        <taxon>Magnoliopsida</taxon>
        <taxon>eudicotyledons</taxon>
        <taxon>Gunneridae</taxon>
        <taxon>Pentapetalae</taxon>
        <taxon>rosids</taxon>
        <taxon>malvids</taxon>
        <taxon>Myrtales</taxon>
        <taxon>Lythraceae</taxon>
        <taxon>Trapa</taxon>
    </lineage>
</organism>
<comment type="caution">
    <text evidence="1">The sequence shown here is derived from an EMBL/GenBank/DDBJ whole genome shotgun (WGS) entry which is preliminary data.</text>
</comment>
<dbReference type="Proteomes" id="UP001346149">
    <property type="component" value="Unassembled WGS sequence"/>
</dbReference>
<accession>A0AAN7MJ51</accession>
<reference evidence="1 2" key="1">
    <citation type="journal article" date="2023" name="Hortic Res">
        <title>Pangenome of water caltrop reveals structural variations and asymmetric subgenome divergence after allopolyploidization.</title>
        <authorList>
            <person name="Zhang X."/>
            <person name="Chen Y."/>
            <person name="Wang L."/>
            <person name="Yuan Y."/>
            <person name="Fang M."/>
            <person name="Shi L."/>
            <person name="Lu R."/>
            <person name="Comes H.P."/>
            <person name="Ma Y."/>
            <person name="Chen Y."/>
            <person name="Huang G."/>
            <person name="Zhou Y."/>
            <person name="Zheng Z."/>
            <person name="Qiu Y."/>
        </authorList>
    </citation>
    <scope>NUCLEOTIDE SEQUENCE [LARGE SCALE GENOMIC DNA]</scope>
    <source>
        <strain evidence="1">F231</strain>
    </source>
</reference>
<sequence>MSERHSNKRKLLLSSGAVDMGCGCRKFAKLFSFLQTKPKFTTSPSSSSPSASVSASSSSVYRHGFSGEKSNYSLRYLLDAERAFKSPVKPVKGFGRIDDEGIALSILIRASSRYSMAPTCPRLKHIFIRARDDRWRLPGVISTRAALKSVVWDGTVRPEDAAFLN</sequence>
<dbReference type="AlphaFoldDB" id="A0AAN7MJ51"/>